<evidence type="ECO:0000256" key="1">
    <source>
        <dbReference type="SAM" id="Phobius"/>
    </source>
</evidence>
<dbReference type="InterPro" id="IPR021759">
    <property type="entry name" value="WxLIP_HBD"/>
</dbReference>
<comment type="caution">
    <text evidence="4">The sequence shown here is derived from an EMBL/GenBank/DDBJ whole genome shotgun (WGS) entry which is preliminary data.</text>
</comment>
<gene>
    <name evidence="4" type="ORF">FD09_GL002203</name>
</gene>
<organism evidence="4 5">
    <name type="scientific">Schleiferilactobacillus perolens DSM 12744</name>
    <dbReference type="NCBI Taxonomy" id="1423792"/>
    <lineage>
        <taxon>Bacteria</taxon>
        <taxon>Bacillati</taxon>
        <taxon>Bacillota</taxon>
        <taxon>Bacilli</taxon>
        <taxon>Lactobacillales</taxon>
        <taxon>Lactobacillaceae</taxon>
        <taxon>Schleiferilactobacillus</taxon>
    </lineage>
</organism>
<dbReference type="AlphaFoldDB" id="A0A0R1MZZ3"/>
<proteinExistence type="predicted"/>
<dbReference type="Proteomes" id="UP000051330">
    <property type="component" value="Unassembled WGS sequence"/>
</dbReference>
<evidence type="ECO:0000259" key="2">
    <source>
        <dbReference type="Pfam" id="PF06030"/>
    </source>
</evidence>
<sequence>MLVALFAPAHMVAAATKVPKKAYSVTAILPGNQVDKQLNYWQLHLSPKQVQSLQLQVANIGREAITVRVQANNGTTDANPQIIYSQSASTIYPKPATSFASMVIGEREQAVTLAPGAVKILTFRIRAPADHFSGMILGGLYATADVTTTATQVRQIVAYQRSVVLQGKDINQVRPKIQFGAAKPVAEAGRFVLYLATRNTAPMYAYALTNKLTIYRQDTGKRVVHTSGTDGKIAPHSRFNWQFLIPKLAAGSYEMRLVIAGNNVARRTVIRHFTIEPVQVQAVSDYRPTGRRNFGVVLLLIVLIGVFMVVSWVLIYQRGRRHGQQLRKKTK</sequence>
<reference evidence="4 5" key="1">
    <citation type="journal article" date="2015" name="Genome Announc.">
        <title>Expanding the biotechnology potential of lactobacilli through comparative genomics of 213 strains and associated genera.</title>
        <authorList>
            <person name="Sun Z."/>
            <person name="Harris H.M."/>
            <person name="McCann A."/>
            <person name="Guo C."/>
            <person name="Argimon S."/>
            <person name="Zhang W."/>
            <person name="Yang X."/>
            <person name="Jeffery I.B."/>
            <person name="Cooney J.C."/>
            <person name="Kagawa T.F."/>
            <person name="Liu W."/>
            <person name="Song Y."/>
            <person name="Salvetti E."/>
            <person name="Wrobel A."/>
            <person name="Rasinkangas P."/>
            <person name="Parkhill J."/>
            <person name="Rea M.C."/>
            <person name="O'Sullivan O."/>
            <person name="Ritari J."/>
            <person name="Douillard F.P."/>
            <person name="Paul Ross R."/>
            <person name="Yang R."/>
            <person name="Briner A.E."/>
            <person name="Felis G.E."/>
            <person name="de Vos W.M."/>
            <person name="Barrangou R."/>
            <person name="Klaenhammer T.R."/>
            <person name="Caufield P.W."/>
            <person name="Cui Y."/>
            <person name="Zhang H."/>
            <person name="O'Toole P.W."/>
        </authorList>
    </citation>
    <scope>NUCLEOTIDE SEQUENCE [LARGE SCALE GENOMIC DNA]</scope>
    <source>
        <strain evidence="4 5">DSM 12744</strain>
    </source>
</reference>
<dbReference type="STRING" id="1423792.FD09_GL002203"/>
<protein>
    <submittedName>
        <fullName evidence="4">Cell surface protein</fullName>
    </submittedName>
</protein>
<dbReference type="Pfam" id="PF06030">
    <property type="entry name" value="WxLIP_PGBD"/>
    <property type="match status" value="1"/>
</dbReference>
<dbReference type="Pfam" id="PF11797">
    <property type="entry name" value="WxLIP_HBD"/>
    <property type="match status" value="1"/>
</dbReference>
<name>A0A0R1MZZ3_9LACO</name>
<keyword evidence="1" id="KW-0472">Membrane</keyword>
<dbReference type="EMBL" id="AZEC01000004">
    <property type="protein sequence ID" value="KRL13372.1"/>
    <property type="molecule type" value="Genomic_DNA"/>
</dbReference>
<dbReference type="PATRIC" id="fig|1423792.3.peg.2243"/>
<accession>A0A0R1MZZ3</accession>
<keyword evidence="1" id="KW-1133">Transmembrane helix</keyword>
<dbReference type="InterPro" id="IPR010317">
    <property type="entry name" value="WxLIP_PGBD"/>
</dbReference>
<feature type="domain" description="WxL Interacting Protein host binding" evidence="3">
    <location>
        <begin position="150"/>
        <end position="281"/>
    </location>
</feature>
<feature type="domain" description="WxL Interacting Protein peptidoglycan binding" evidence="2">
    <location>
        <begin position="23"/>
        <end position="142"/>
    </location>
</feature>
<evidence type="ECO:0000313" key="5">
    <source>
        <dbReference type="Proteomes" id="UP000051330"/>
    </source>
</evidence>
<keyword evidence="5" id="KW-1185">Reference proteome</keyword>
<keyword evidence="1" id="KW-0812">Transmembrane</keyword>
<feature type="transmembrane region" description="Helical" evidence="1">
    <location>
        <begin position="294"/>
        <end position="316"/>
    </location>
</feature>
<evidence type="ECO:0000259" key="3">
    <source>
        <dbReference type="Pfam" id="PF11797"/>
    </source>
</evidence>
<evidence type="ECO:0000313" key="4">
    <source>
        <dbReference type="EMBL" id="KRL13372.1"/>
    </source>
</evidence>